<keyword evidence="2 5" id="KW-0238">DNA-binding</keyword>
<dbReference type="PANTHER" id="PTHR30437">
    <property type="entry name" value="TRANSCRIPTION ELONGATION FACTOR GREA"/>
    <property type="match status" value="1"/>
</dbReference>
<evidence type="ECO:0000313" key="10">
    <source>
        <dbReference type="Proteomes" id="UP001276150"/>
    </source>
</evidence>
<protein>
    <recommendedName>
        <fullName evidence="5 6">Transcription elongation factor GreA</fullName>
    </recommendedName>
    <alternativeName>
        <fullName evidence="5">Transcript cleavage factor GreA</fullName>
    </alternativeName>
</protein>
<keyword evidence="1 5" id="KW-0805">Transcription regulation</keyword>
<name>A0ABU4DPJ3_9DEIO</name>
<comment type="similarity">
    <text evidence="5 6">Belongs to the GreA/GreB family.</text>
</comment>
<sequence length="157" mass="17355">MTQERITMTQRGHDSLAETLHHLKTVRREQISDYMGHAIADGDLSESAAYDEARMQQSENEARIVELESQLERALIIEGDASKGAGLGAKIKVRDEDGKEMQYELVGTYEVDVPKGRVSDASPFGQALAGKREGDTVTVQLPKGKTKKFEILSVDYS</sequence>
<dbReference type="SUPFAM" id="SSF54534">
    <property type="entry name" value="FKBP-like"/>
    <property type="match status" value="1"/>
</dbReference>
<evidence type="ECO:0000256" key="1">
    <source>
        <dbReference type="ARBA" id="ARBA00023015"/>
    </source>
</evidence>
<dbReference type="Gene3D" id="3.10.50.30">
    <property type="entry name" value="Transcription elongation factor, GreA/GreB, C-terminal domain"/>
    <property type="match status" value="1"/>
</dbReference>
<keyword evidence="3 5" id="KW-0804">Transcription</keyword>
<feature type="domain" description="Transcription elongation factor GreA/GreB C-terminal" evidence="7">
    <location>
        <begin position="86"/>
        <end position="156"/>
    </location>
</feature>
<proteinExistence type="inferred from homology"/>
<dbReference type="Proteomes" id="UP001276150">
    <property type="component" value="Unassembled WGS sequence"/>
</dbReference>
<evidence type="ECO:0000256" key="5">
    <source>
        <dbReference type="HAMAP-Rule" id="MF_00105"/>
    </source>
</evidence>
<keyword evidence="9" id="KW-0648">Protein biosynthesis</keyword>
<evidence type="ECO:0000313" key="9">
    <source>
        <dbReference type="EMBL" id="MDV6374337.1"/>
    </source>
</evidence>
<dbReference type="EMBL" id="JAPMIV010000009">
    <property type="protein sequence ID" value="MDV6374337.1"/>
    <property type="molecule type" value="Genomic_DNA"/>
</dbReference>
<gene>
    <name evidence="5 9" type="primary">greA</name>
    <name evidence="9" type="ORF">ORD21_07015</name>
</gene>
<evidence type="ECO:0000256" key="3">
    <source>
        <dbReference type="ARBA" id="ARBA00023163"/>
    </source>
</evidence>
<dbReference type="InterPro" id="IPR001437">
    <property type="entry name" value="Tscrpt_elong_fac_GreA/B_C"/>
</dbReference>
<evidence type="ECO:0000259" key="8">
    <source>
        <dbReference type="Pfam" id="PF03449"/>
    </source>
</evidence>
<dbReference type="InterPro" id="IPR036953">
    <property type="entry name" value="GreA/GreB_C_sf"/>
</dbReference>
<dbReference type="InterPro" id="IPR036805">
    <property type="entry name" value="Tscrpt_elong_fac_GreA/B_N_sf"/>
</dbReference>
<evidence type="ECO:0000256" key="4">
    <source>
        <dbReference type="ARBA" id="ARBA00024916"/>
    </source>
</evidence>
<evidence type="ECO:0000256" key="2">
    <source>
        <dbReference type="ARBA" id="ARBA00023125"/>
    </source>
</evidence>
<dbReference type="HAMAP" id="MF_00105">
    <property type="entry name" value="GreA_GreB"/>
    <property type="match status" value="1"/>
</dbReference>
<dbReference type="InterPro" id="IPR028624">
    <property type="entry name" value="Tscrpt_elong_fac_GreA/B"/>
</dbReference>
<organism evidence="9 10">
    <name type="scientific">Deinococcus arenicola</name>
    <dbReference type="NCBI Taxonomy" id="2994950"/>
    <lineage>
        <taxon>Bacteria</taxon>
        <taxon>Thermotogati</taxon>
        <taxon>Deinococcota</taxon>
        <taxon>Deinococci</taxon>
        <taxon>Deinococcales</taxon>
        <taxon>Deinococcaceae</taxon>
        <taxon>Deinococcus</taxon>
    </lineage>
</organism>
<comment type="function">
    <text evidence="4 5 6">Necessary for efficient RNA polymerase transcription elongation past template-encoded arresting sites. The arresting sites in DNA have the property of trapping a certain fraction of elongating RNA polymerases that pass through, resulting in locked ternary complexes. Cleavage of the nascent transcript by cleavage factors such as GreA or GreB allows the resumption of elongation from the new 3'terminus. GreA releases sequences of 2 to 3 nucleotides.</text>
</comment>
<dbReference type="Pfam" id="PF03449">
    <property type="entry name" value="GreA_GreB_N"/>
    <property type="match status" value="1"/>
</dbReference>
<dbReference type="GO" id="GO:0003746">
    <property type="term" value="F:translation elongation factor activity"/>
    <property type="evidence" value="ECO:0007669"/>
    <property type="project" value="UniProtKB-KW"/>
</dbReference>
<keyword evidence="10" id="KW-1185">Reference proteome</keyword>
<dbReference type="PANTHER" id="PTHR30437:SF4">
    <property type="entry name" value="TRANSCRIPTION ELONGATION FACTOR GREA"/>
    <property type="match status" value="1"/>
</dbReference>
<reference evidence="9 10" key="1">
    <citation type="submission" date="2022-11" db="EMBL/GenBank/DDBJ databases">
        <title>Deinococcus ZS9-10, Low Temperature and Draught-tolerating, UV-resistant Bacteria from Continental Antarctica.</title>
        <authorList>
            <person name="Cheng L."/>
        </authorList>
    </citation>
    <scope>NUCLEOTIDE SEQUENCE [LARGE SCALE GENOMIC DNA]</scope>
    <source>
        <strain evidence="9 10">ZS9-10</strain>
    </source>
</reference>
<dbReference type="Gene3D" id="1.10.287.180">
    <property type="entry name" value="Transcription elongation factor, GreA/GreB, N-terminal domain"/>
    <property type="match status" value="1"/>
</dbReference>
<dbReference type="SUPFAM" id="SSF46557">
    <property type="entry name" value="GreA transcript cleavage protein, N-terminal domain"/>
    <property type="match status" value="1"/>
</dbReference>
<comment type="caution">
    <text evidence="9">The sequence shown here is derived from an EMBL/GenBank/DDBJ whole genome shotgun (WGS) entry which is preliminary data.</text>
</comment>
<dbReference type="InterPro" id="IPR023459">
    <property type="entry name" value="Tscrpt_elong_fac_GreA/B_fam"/>
</dbReference>
<keyword evidence="9" id="KW-0251">Elongation factor</keyword>
<evidence type="ECO:0000259" key="7">
    <source>
        <dbReference type="Pfam" id="PF01272"/>
    </source>
</evidence>
<evidence type="ECO:0000256" key="6">
    <source>
        <dbReference type="RuleBase" id="RU000556"/>
    </source>
</evidence>
<accession>A0ABU4DPJ3</accession>
<dbReference type="InterPro" id="IPR022691">
    <property type="entry name" value="Tscrpt_elong_fac_GreA/B_N"/>
</dbReference>
<dbReference type="InterPro" id="IPR006359">
    <property type="entry name" value="Tscrpt_elong_fac_GreA"/>
</dbReference>
<dbReference type="NCBIfam" id="TIGR01462">
    <property type="entry name" value="greA"/>
    <property type="match status" value="1"/>
</dbReference>
<dbReference type="PIRSF" id="PIRSF006092">
    <property type="entry name" value="GreA_GreB"/>
    <property type="match status" value="1"/>
</dbReference>
<dbReference type="RefSeq" id="WP_317639655.1">
    <property type="nucleotide sequence ID" value="NZ_JAPMIV010000009.1"/>
</dbReference>
<dbReference type="Pfam" id="PF01272">
    <property type="entry name" value="GreA_GreB"/>
    <property type="match status" value="1"/>
</dbReference>
<feature type="domain" description="Transcription elongation factor GreA/GreB N-terminal" evidence="8">
    <location>
        <begin position="6"/>
        <end position="75"/>
    </location>
</feature>